<dbReference type="PANTHER" id="PTHR20861:SF1">
    <property type="entry name" value="HOMOSERINE KINASE"/>
    <property type="match status" value="1"/>
</dbReference>
<reference evidence="14 15" key="1">
    <citation type="submission" date="2023-09" db="EMBL/GenBank/DDBJ databases">
        <authorList>
            <person name="Golyshina O.V."/>
            <person name="Lunev E.A."/>
            <person name="Bargiela R."/>
            <person name="Gaines M.C."/>
            <person name="Daum B."/>
            <person name="Bale N.J."/>
            <person name="Koenen M."/>
            <person name="Sinninghe Damst J.S."/>
            <person name="Yakimov M."/>
            <person name="Golyshin P.N."/>
        </authorList>
    </citation>
    <scope>NUCLEOTIDE SEQUENCE [LARGE SCALE GENOMIC DNA]</scope>
    <source>
        <strain evidence="14 15">M1</strain>
    </source>
</reference>
<dbReference type="SUPFAM" id="SSF55060">
    <property type="entry name" value="GHMP Kinase, C-terminal domain"/>
    <property type="match status" value="1"/>
</dbReference>
<dbReference type="PRINTS" id="PR00958">
    <property type="entry name" value="HOMSERKINASE"/>
</dbReference>
<dbReference type="InterPro" id="IPR013750">
    <property type="entry name" value="GHMP_kinase_C_dom"/>
</dbReference>
<dbReference type="GO" id="GO:0004413">
    <property type="term" value="F:homoserine kinase activity"/>
    <property type="evidence" value="ECO:0007669"/>
    <property type="project" value="UniProtKB-UniRule"/>
</dbReference>
<evidence type="ECO:0000256" key="6">
    <source>
        <dbReference type="ARBA" id="ARBA00022679"/>
    </source>
</evidence>
<dbReference type="Gene3D" id="3.30.230.10">
    <property type="match status" value="1"/>
</dbReference>
<dbReference type="InterPro" id="IPR020568">
    <property type="entry name" value="Ribosomal_Su5_D2-typ_SF"/>
</dbReference>
<evidence type="ECO:0000256" key="10">
    <source>
        <dbReference type="ARBA" id="ARBA00022840"/>
    </source>
</evidence>
<dbReference type="GO" id="GO:0009088">
    <property type="term" value="P:threonine biosynthetic process"/>
    <property type="evidence" value="ECO:0007669"/>
    <property type="project" value="UniProtKB-UniRule"/>
</dbReference>
<keyword evidence="5 11" id="KW-0028">Amino-acid biosynthesis</keyword>
<proteinExistence type="inferred from homology"/>
<protein>
    <recommendedName>
        <fullName evidence="4 11">Homoserine kinase</fullName>
        <shortName evidence="11">HK</shortName>
        <shortName evidence="11">HSK</shortName>
        <ecNumber evidence="3 11">2.7.1.39</ecNumber>
    </recommendedName>
</protein>
<evidence type="ECO:0000256" key="1">
    <source>
        <dbReference type="ARBA" id="ARBA00005015"/>
    </source>
</evidence>
<dbReference type="NCBIfam" id="TIGR00191">
    <property type="entry name" value="thrB"/>
    <property type="match status" value="1"/>
</dbReference>
<evidence type="ECO:0000259" key="12">
    <source>
        <dbReference type="Pfam" id="PF00288"/>
    </source>
</evidence>
<keyword evidence="6 11" id="KW-0808">Transferase</keyword>
<evidence type="ECO:0000259" key="13">
    <source>
        <dbReference type="Pfam" id="PF08544"/>
    </source>
</evidence>
<dbReference type="PIRSF" id="PIRSF000676">
    <property type="entry name" value="Homoser_kin"/>
    <property type="match status" value="1"/>
</dbReference>
<keyword evidence="8 11" id="KW-0547">Nucleotide-binding</keyword>
<evidence type="ECO:0000256" key="8">
    <source>
        <dbReference type="ARBA" id="ARBA00022741"/>
    </source>
</evidence>
<dbReference type="NCBIfam" id="NF002288">
    <property type="entry name" value="PRK01212.1-4"/>
    <property type="match status" value="1"/>
</dbReference>
<dbReference type="KEGG" id="omr:OXIME_000735"/>
<evidence type="ECO:0000256" key="9">
    <source>
        <dbReference type="ARBA" id="ARBA00022777"/>
    </source>
</evidence>
<organism evidence="14 15">
    <name type="scientific">Oxyplasma meridianum</name>
    <dbReference type="NCBI Taxonomy" id="3073602"/>
    <lineage>
        <taxon>Archaea</taxon>
        <taxon>Methanobacteriati</taxon>
        <taxon>Thermoplasmatota</taxon>
        <taxon>Thermoplasmata</taxon>
        <taxon>Thermoplasmatales</taxon>
        <taxon>Thermoplasmataceae</taxon>
        <taxon>Oxyplasma</taxon>
    </lineage>
</organism>
<evidence type="ECO:0000256" key="5">
    <source>
        <dbReference type="ARBA" id="ARBA00022605"/>
    </source>
</evidence>
<dbReference type="Pfam" id="PF08544">
    <property type="entry name" value="GHMP_kinases_C"/>
    <property type="match status" value="1"/>
</dbReference>
<evidence type="ECO:0000256" key="7">
    <source>
        <dbReference type="ARBA" id="ARBA00022697"/>
    </source>
</evidence>
<dbReference type="InterPro" id="IPR000870">
    <property type="entry name" value="Homoserine_kinase"/>
</dbReference>
<comment type="catalytic activity">
    <reaction evidence="11">
        <text>L-homoserine + ATP = O-phospho-L-homoserine + ADP + H(+)</text>
        <dbReference type="Rhea" id="RHEA:13985"/>
        <dbReference type="ChEBI" id="CHEBI:15378"/>
        <dbReference type="ChEBI" id="CHEBI:30616"/>
        <dbReference type="ChEBI" id="CHEBI:57476"/>
        <dbReference type="ChEBI" id="CHEBI:57590"/>
        <dbReference type="ChEBI" id="CHEBI:456216"/>
        <dbReference type="EC" id="2.7.1.39"/>
    </reaction>
</comment>
<dbReference type="GeneID" id="95967466"/>
<dbReference type="PROSITE" id="PS00627">
    <property type="entry name" value="GHMP_KINASES_ATP"/>
    <property type="match status" value="1"/>
</dbReference>
<dbReference type="Gene3D" id="3.30.70.890">
    <property type="entry name" value="GHMP kinase, C-terminal domain"/>
    <property type="match status" value="1"/>
</dbReference>
<dbReference type="GO" id="GO:0005524">
    <property type="term" value="F:ATP binding"/>
    <property type="evidence" value="ECO:0007669"/>
    <property type="project" value="UniProtKB-UniRule"/>
</dbReference>
<keyword evidence="11" id="KW-0963">Cytoplasm</keyword>
<dbReference type="InterPro" id="IPR006203">
    <property type="entry name" value="GHMP_knse_ATP-bd_CS"/>
</dbReference>
<dbReference type="GO" id="GO:0005737">
    <property type="term" value="C:cytoplasm"/>
    <property type="evidence" value="ECO:0007669"/>
    <property type="project" value="UniProtKB-SubCell"/>
</dbReference>
<dbReference type="HAMAP" id="MF_00384">
    <property type="entry name" value="Homoser_kinase"/>
    <property type="match status" value="1"/>
</dbReference>
<keyword evidence="7 11" id="KW-0791">Threonine biosynthesis</keyword>
<comment type="function">
    <text evidence="11">Catalyzes the ATP-dependent phosphorylation of L-homoserine to L-homoserine phosphate.</text>
</comment>
<dbReference type="InterPro" id="IPR006204">
    <property type="entry name" value="GHMP_kinase_N_dom"/>
</dbReference>
<name>A0AAX4NFR7_9ARCH</name>
<evidence type="ECO:0000256" key="3">
    <source>
        <dbReference type="ARBA" id="ARBA00012078"/>
    </source>
</evidence>
<gene>
    <name evidence="11" type="primary">thrB</name>
    <name evidence="14" type="ORF">OXIME_000735</name>
</gene>
<comment type="similarity">
    <text evidence="2 11">Belongs to the GHMP kinase family. Homoserine kinase subfamily.</text>
</comment>
<dbReference type="EMBL" id="CP133772">
    <property type="protein sequence ID" value="WYY00178.1"/>
    <property type="molecule type" value="Genomic_DNA"/>
</dbReference>
<comment type="pathway">
    <text evidence="1 11">Amino-acid biosynthesis; L-threonine biosynthesis; L-threonine from L-aspartate: step 4/5.</text>
</comment>
<dbReference type="InterPro" id="IPR014721">
    <property type="entry name" value="Ribsml_uS5_D2-typ_fold_subgr"/>
</dbReference>
<dbReference type="PANTHER" id="PTHR20861">
    <property type="entry name" value="HOMOSERINE/4-DIPHOSPHOCYTIDYL-2-C-METHYL-D-ERYTHRITOL KINASE"/>
    <property type="match status" value="1"/>
</dbReference>
<keyword evidence="9 11" id="KW-0418">Kinase</keyword>
<dbReference type="Proteomes" id="UP001451606">
    <property type="component" value="Chromosome"/>
</dbReference>
<sequence>MRKIKVKAYSTSANLGPGYDILALAHNAFADELVMEIDKIHAGNRIRIIGNNVPPEAKKNSAGLPLIKLFNEFDIRESVTIHITKNIPVGSGLGSSGSSAAASIAAANELFSLSLSRDEMIRFAMEGECASSGTPHADNVAASIYGYVVSVNSVNPPRAYNIKTEMDLRFMSIIPDVHIPEKTKLARSMVPFSITMESGIRNSRNLASLISGFASGKRDLIRDGMDDGIVERSRLSLFPYYTSIKANVMKKNAVGVCVSGAGPTILILYDNETDLHGIEDKIDQIMRSAGITYRRSYSTLSGGMEIE</sequence>
<dbReference type="AlphaFoldDB" id="A0AAX4NFR7"/>
<dbReference type="EC" id="2.7.1.39" evidence="3 11"/>
<evidence type="ECO:0000256" key="4">
    <source>
        <dbReference type="ARBA" id="ARBA00017858"/>
    </source>
</evidence>
<evidence type="ECO:0000313" key="15">
    <source>
        <dbReference type="Proteomes" id="UP001451606"/>
    </source>
</evidence>
<keyword evidence="10 11" id="KW-0067">ATP-binding</keyword>
<accession>A0AAX4NFR7</accession>
<dbReference type="RefSeq" id="WP_393972128.1">
    <property type="nucleotide sequence ID" value="NZ_CP133772.1"/>
</dbReference>
<feature type="domain" description="GHMP kinase C-terminal" evidence="13">
    <location>
        <begin position="210"/>
        <end position="283"/>
    </location>
</feature>
<keyword evidence="15" id="KW-1185">Reference proteome</keyword>
<evidence type="ECO:0000256" key="2">
    <source>
        <dbReference type="ARBA" id="ARBA00007370"/>
    </source>
</evidence>
<feature type="binding site" evidence="11">
    <location>
        <begin position="88"/>
        <end position="98"/>
    </location>
    <ligand>
        <name>ATP</name>
        <dbReference type="ChEBI" id="CHEBI:30616"/>
    </ligand>
</feature>
<dbReference type="InterPro" id="IPR036554">
    <property type="entry name" value="GHMP_kinase_C_sf"/>
</dbReference>
<dbReference type="SUPFAM" id="SSF54211">
    <property type="entry name" value="Ribosomal protein S5 domain 2-like"/>
    <property type="match status" value="1"/>
</dbReference>
<evidence type="ECO:0000313" key="14">
    <source>
        <dbReference type="EMBL" id="WYY00178.1"/>
    </source>
</evidence>
<comment type="subcellular location">
    <subcellularLocation>
        <location evidence="11">Cytoplasm</location>
    </subcellularLocation>
</comment>
<feature type="domain" description="GHMP kinase N-terminal" evidence="12">
    <location>
        <begin position="69"/>
        <end position="146"/>
    </location>
</feature>
<evidence type="ECO:0000256" key="11">
    <source>
        <dbReference type="HAMAP-Rule" id="MF_00384"/>
    </source>
</evidence>
<dbReference type="Pfam" id="PF00288">
    <property type="entry name" value="GHMP_kinases_N"/>
    <property type="match status" value="1"/>
</dbReference>